<feature type="region of interest" description="Disordered" evidence="1">
    <location>
        <begin position="554"/>
        <end position="578"/>
    </location>
</feature>
<evidence type="ECO:0000313" key="2">
    <source>
        <dbReference type="EMBL" id="CAI9150516.1"/>
    </source>
</evidence>
<sequence>MLVENSHRFASLPGKRPKFRPRSSSLWEFAGSWRDSGRGQRGHLAPSGPKDFPPSYRLSLYQLAPEGLPARSLSLQSPPGSSFVLAHPLGPGRGCPHLHKPVAGVVEPGPSPARQRWGDPCTLSSFRQLWWGHSASRPRVGAGALFPGLAGSHPPVGGPLPAEASGVPCGPLSLQRAPPPPCPVLHIPATQPSSGEECEHPRPLLLCFPGAASALLEAGSGLSSLGPRRPVAPGKCVSAEFGEAQVTDINWPEAEQTLLSSCKAPPLSRGYRPCSQLCSRHLNAQKLSTPHPPLSKHGLLEHGGPRGMEALTGRPSAGGGGPVTAGAASETAQGSHRGLAPAPDSSEDWLSLLTPHLLLRLALWLSRPGPRTSAVCRGGPSMAEAAFVASGALWSVQALCLPTCLLPPGWPGPARPFCGFGAHRNQTLRALVHGKHVPGERVKLTCLHGLAQALRLLALAPSVSAALLVLTHSSLRVQVARSEHPLLPREPTVQTGPVPITPTLPLKHCSLQATGPASNSPGTGSQACACTLAVEMVTLTLTYTLKMWPREGAHIGSKRGHRGTEEPSLPGAGGKRRQGNTWVIRPFMIRLFASPPVGRPSVPASQDERAWPASLLPDVFITVARSPPGSRSGAECRSGQCIPVMVTQERAEKETLRALLLSRMGNEGHAGLQRLLYVERVTQQLGRHLPLEYPQRTVMREKQKADRWAAAPPAHRPEAPPGRGEGGGALGASCAGEAELDSGAGGPGGQSPRRRMLERRRLCT</sequence>
<comment type="caution">
    <text evidence="2">The sequence shown here is derived from an EMBL/GenBank/DDBJ whole genome shotgun (WGS) entry which is preliminary data.</text>
</comment>
<dbReference type="EMBL" id="CATKSN020000908">
    <property type="protein sequence ID" value="CAI9150516.1"/>
    <property type="molecule type" value="Genomic_DNA"/>
</dbReference>
<proteinExistence type="predicted"/>
<gene>
    <name evidence="2" type="ORF">MRATA1EN1_LOCUS32134</name>
</gene>
<name>A0ABN8XQY2_RANTA</name>
<dbReference type="Proteomes" id="UP001176941">
    <property type="component" value="Unassembled WGS sequence"/>
</dbReference>
<feature type="region of interest" description="Disordered" evidence="1">
    <location>
        <begin position="286"/>
        <end position="344"/>
    </location>
</feature>
<accession>A0ABN8XQY2</accession>
<reference evidence="2" key="1">
    <citation type="submission" date="2023-04" db="EMBL/GenBank/DDBJ databases">
        <authorList>
            <consortium name="ELIXIR-Norway"/>
        </authorList>
    </citation>
    <scope>NUCLEOTIDE SEQUENCE [LARGE SCALE GENOMIC DNA]</scope>
</reference>
<evidence type="ECO:0000313" key="3">
    <source>
        <dbReference type="Proteomes" id="UP001176941"/>
    </source>
</evidence>
<feature type="region of interest" description="Disordered" evidence="1">
    <location>
        <begin position="1"/>
        <end position="51"/>
    </location>
</feature>
<organism evidence="2 3">
    <name type="scientific">Rangifer tarandus platyrhynchus</name>
    <name type="common">Svalbard reindeer</name>
    <dbReference type="NCBI Taxonomy" id="3082113"/>
    <lineage>
        <taxon>Eukaryota</taxon>
        <taxon>Metazoa</taxon>
        <taxon>Chordata</taxon>
        <taxon>Craniata</taxon>
        <taxon>Vertebrata</taxon>
        <taxon>Euteleostomi</taxon>
        <taxon>Mammalia</taxon>
        <taxon>Eutheria</taxon>
        <taxon>Laurasiatheria</taxon>
        <taxon>Artiodactyla</taxon>
        <taxon>Ruminantia</taxon>
        <taxon>Pecora</taxon>
        <taxon>Cervidae</taxon>
        <taxon>Odocoileinae</taxon>
        <taxon>Rangifer</taxon>
    </lineage>
</organism>
<keyword evidence="3" id="KW-1185">Reference proteome</keyword>
<protein>
    <submittedName>
        <fullName evidence="2">Uncharacterized protein</fullName>
    </submittedName>
</protein>
<feature type="region of interest" description="Disordered" evidence="1">
    <location>
        <begin position="700"/>
        <end position="764"/>
    </location>
</feature>
<evidence type="ECO:0000256" key="1">
    <source>
        <dbReference type="SAM" id="MobiDB-lite"/>
    </source>
</evidence>